<dbReference type="STRING" id="418985.A0A1V9XGR0"/>
<comment type="caution">
    <text evidence="4">The sequence shown here is derived from an EMBL/GenBank/DDBJ whole genome shotgun (WGS) entry which is preliminary data.</text>
</comment>
<evidence type="ECO:0000313" key="4">
    <source>
        <dbReference type="EMBL" id="OQR72552.1"/>
    </source>
</evidence>
<evidence type="ECO:0000259" key="3">
    <source>
        <dbReference type="Pfam" id="PF02463"/>
    </source>
</evidence>
<feature type="non-terminal residue" evidence="4">
    <location>
        <position position="1"/>
    </location>
</feature>
<keyword evidence="2" id="KW-0175">Coiled coil</keyword>
<evidence type="ECO:0000256" key="2">
    <source>
        <dbReference type="SAM" id="Coils"/>
    </source>
</evidence>
<dbReference type="PANTHER" id="PTHR18937">
    <property type="entry name" value="STRUCTURAL MAINTENANCE OF CHROMOSOMES SMC FAMILY MEMBER"/>
    <property type="match status" value="1"/>
</dbReference>
<reference evidence="4 5" key="1">
    <citation type="journal article" date="2017" name="Gigascience">
        <title>Draft genome of the honey bee ectoparasitic mite, Tropilaelaps mercedesae, is shaped by the parasitic life history.</title>
        <authorList>
            <person name="Dong X."/>
            <person name="Armstrong S.D."/>
            <person name="Xia D."/>
            <person name="Makepeace B.L."/>
            <person name="Darby A.C."/>
            <person name="Kadowaki T."/>
        </authorList>
    </citation>
    <scope>NUCLEOTIDE SEQUENCE [LARGE SCALE GENOMIC DNA]</scope>
    <source>
        <strain evidence="4">Wuxi-XJTLU</strain>
    </source>
</reference>
<dbReference type="SUPFAM" id="SSF52540">
    <property type="entry name" value="P-loop containing nucleoside triphosphate hydrolases"/>
    <property type="match status" value="1"/>
</dbReference>
<sequence length="541" mass="60689">IDRKEECLLLAMEKVKEAQEELQECVQTNQSKLQSLEKLETKIQEKRTKLLESFSVEYAIPVETLLKLVHPETYTNALSELTIATQTFTSIELAIQAAKEELASFEDDLEKIDVELNQAIDEEKRTSAEAEQAQKELTNAETLVQRENTELQNLRSQEDVYKARLAEVTTALNATANECTRRQKAAVKLRTELDKLQTERASLLGNYLKMIPREEREHISENFDDYVTAPVDYSVLPKEILSPVAVEKFCAAEESKIAELHIQIFECHVGKSDPTALARHEKRYKAVETRLKALMKRAAEQKNVANGLVKRRADIFSTFIDNLQKTVNPIYGELSGGGEMTILHGVGADPARPFDGGVVLDCRPRGEQFTRFANLSGGQKNQASLAFLLAMHAIMGLPFLLMDEPDASLSDRHCESLALYVHNQQQQVVIVSHRSMTLNRPAYRELQYSLVGVTKVQTTAADDDTRIFHVSVDRVFDRLKAQKALPILGTLLSDEQQSALDSAYEEADSESDKDMELFGNAAELNIAEEMRRGVVGTSQAE</sequence>
<dbReference type="Pfam" id="PF02463">
    <property type="entry name" value="SMC_N"/>
    <property type="match status" value="1"/>
</dbReference>
<name>A0A1V9XGR0_9ACAR</name>
<feature type="coiled-coil region" evidence="2">
    <location>
        <begin position="88"/>
        <end position="206"/>
    </location>
</feature>
<dbReference type="EMBL" id="MNPL01011543">
    <property type="protein sequence ID" value="OQR72552.1"/>
    <property type="molecule type" value="Genomic_DNA"/>
</dbReference>
<protein>
    <submittedName>
        <fullName evidence="4">Chromosome segregation protein SMC-like</fullName>
    </submittedName>
</protein>
<evidence type="ECO:0000256" key="1">
    <source>
        <dbReference type="ARBA" id="ARBA00004123"/>
    </source>
</evidence>
<gene>
    <name evidence="4" type="ORF">BIW11_10313</name>
</gene>
<feature type="coiled-coil region" evidence="2">
    <location>
        <begin position="1"/>
        <end position="49"/>
    </location>
</feature>
<evidence type="ECO:0000313" key="5">
    <source>
        <dbReference type="Proteomes" id="UP000192247"/>
    </source>
</evidence>
<dbReference type="Proteomes" id="UP000192247">
    <property type="component" value="Unassembled WGS sequence"/>
</dbReference>
<dbReference type="GO" id="GO:0005634">
    <property type="term" value="C:nucleus"/>
    <property type="evidence" value="ECO:0007669"/>
    <property type="project" value="UniProtKB-SubCell"/>
</dbReference>
<comment type="subcellular location">
    <subcellularLocation>
        <location evidence="1">Nucleus</location>
    </subcellularLocation>
</comment>
<proteinExistence type="predicted"/>
<accession>A0A1V9XGR0</accession>
<organism evidence="4 5">
    <name type="scientific">Tropilaelaps mercedesae</name>
    <dbReference type="NCBI Taxonomy" id="418985"/>
    <lineage>
        <taxon>Eukaryota</taxon>
        <taxon>Metazoa</taxon>
        <taxon>Ecdysozoa</taxon>
        <taxon>Arthropoda</taxon>
        <taxon>Chelicerata</taxon>
        <taxon>Arachnida</taxon>
        <taxon>Acari</taxon>
        <taxon>Parasitiformes</taxon>
        <taxon>Mesostigmata</taxon>
        <taxon>Gamasina</taxon>
        <taxon>Dermanyssoidea</taxon>
        <taxon>Laelapidae</taxon>
        <taxon>Tropilaelaps</taxon>
    </lineage>
</organism>
<feature type="domain" description="RecF/RecN/SMC N-terminal" evidence="3">
    <location>
        <begin position="124"/>
        <end position="441"/>
    </location>
</feature>
<dbReference type="Gene3D" id="3.40.50.300">
    <property type="entry name" value="P-loop containing nucleotide triphosphate hydrolases"/>
    <property type="match status" value="1"/>
</dbReference>
<keyword evidence="5" id="KW-1185">Reference proteome</keyword>
<dbReference type="Gene3D" id="1.10.287.1490">
    <property type="match status" value="1"/>
</dbReference>
<feature type="coiled-coil region" evidence="2">
    <location>
        <begin position="277"/>
        <end position="304"/>
    </location>
</feature>
<dbReference type="InterPro" id="IPR027417">
    <property type="entry name" value="P-loop_NTPase"/>
</dbReference>
<dbReference type="InterPro" id="IPR003395">
    <property type="entry name" value="RecF/RecN/SMC_N"/>
</dbReference>
<dbReference type="InParanoid" id="A0A1V9XGR0"/>
<dbReference type="AlphaFoldDB" id="A0A1V9XGR0"/>